<dbReference type="InterPro" id="IPR015655">
    <property type="entry name" value="PP2C"/>
</dbReference>
<dbReference type="InterPro" id="IPR001932">
    <property type="entry name" value="PPM-type_phosphatase-like_dom"/>
</dbReference>
<dbReference type="AlphaFoldDB" id="A0A6L5XXM5"/>
<evidence type="ECO:0000259" key="1">
    <source>
        <dbReference type="PROSITE" id="PS51746"/>
    </source>
</evidence>
<dbReference type="Gene3D" id="3.60.40.10">
    <property type="entry name" value="PPM-type phosphatase domain"/>
    <property type="match status" value="1"/>
</dbReference>
<dbReference type="SMART" id="SM00331">
    <property type="entry name" value="PP2C_SIG"/>
    <property type="match status" value="1"/>
</dbReference>
<dbReference type="Proteomes" id="UP000482209">
    <property type="component" value="Unassembled WGS sequence"/>
</dbReference>
<feature type="domain" description="PPM-type phosphatase" evidence="1">
    <location>
        <begin position="3"/>
        <end position="242"/>
    </location>
</feature>
<dbReference type="SUPFAM" id="SSF81606">
    <property type="entry name" value="PP2C-like"/>
    <property type="match status" value="1"/>
</dbReference>
<keyword evidence="3" id="KW-1185">Reference proteome</keyword>
<dbReference type="GO" id="GO:0004722">
    <property type="term" value="F:protein serine/threonine phosphatase activity"/>
    <property type="evidence" value="ECO:0007669"/>
    <property type="project" value="InterPro"/>
</dbReference>
<accession>A0A6L5XXM5</accession>
<dbReference type="EMBL" id="VUMT01000004">
    <property type="protein sequence ID" value="MSS63048.1"/>
    <property type="molecule type" value="Genomic_DNA"/>
</dbReference>
<dbReference type="InterPro" id="IPR036457">
    <property type="entry name" value="PPM-type-like_dom_sf"/>
</dbReference>
<dbReference type="RefSeq" id="WP_154517597.1">
    <property type="nucleotide sequence ID" value="NZ_VUMT01000004.1"/>
</dbReference>
<organism evidence="2 3">
    <name type="scientific">Velocimicrobium porci</name>
    <dbReference type="NCBI Taxonomy" id="2606634"/>
    <lineage>
        <taxon>Bacteria</taxon>
        <taxon>Bacillati</taxon>
        <taxon>Bacillota</taxon>
        <taxon>Clostridia</taxon>
        <taxon>Lachnospirales</taxon>
        <taxon>Lachnospiraceae</taxon>
        <taxon>Velocimicrobium</taxon>
    </lineage>
</organism>
<comment type="caution">
    <text evidence="2">The sequence shown here is derived from an EMBL/GenBank/DDBJ whole genome shotgun (WGS) entry which is preliminary data.</text>
</comment>
<dbReference type="NCBIfam" id="NF033484">
    <property type="entry name" value="Stp1_PP2C_phos"/>
    <property type="match status" value="1"/>
</dbReference>
<dbReference type="SMART" id="SM00332">
    <property type="entry name" value="PP2Cc"/>
    <property type="match status" value="1"/>
</dbReference>
<reference evidence="2 3" key="1">
    <citation type="submission" date="2019-08" db="EMBL/GenBank/DDBJ databases">
        <title>In-depth cultivation of the pig gut microbiome towards novel bacterial diversity and tailored functional studies.</title>
        <authorList>
            <person name="Wylensek D."/>
            <person name="Hitch T.C.A."/>
            <person name="Clavel T."/>
        </authorList>
    </citation>
    <scope>NUCLEOTIDE SEQUENCE [LARGE SCALE GENOMIC DNA]</scope>
    <source>
        <strain evidence="2 3">WCA-693-APC-MOT-I</strain>
    </source>
</reference>
<dbReference type="PROSITE" id="PS51746">
    <property type="entry name" value="PPM_2"/>
    <property type="match status" value="1"/>
</dbReference>
<dbReference type="CDD" id="cd00143">
    <property type="entry name" value="PP2Cc"/>
    <property type="match status" value="1"/>
</dbReference>
<gene>
    <name evidence="2" type="ORF">FYJ58_04040</name>
</gene>
<sequence length="242" mass="26690">MKAFSITDVGVKRKINQDYVFCEENAVGSFPNLFIVADGMGGHKAGDYASKTCVETVVKSIQDSPLRTPISTMEEAIGKANKRLYEEAANNSDLEGMGTTFVAAMISDDNLLYVANIGDSRLYIINGDQIKQVTEDHSLVEEMIKNGELDRKDARFHPNKNIITRALGTAKTVVADYFEVPLLKGDSILLCSDGLCNMMDDDDIMYIVRHCQDDIQSAARQLIEKANENGGKDNISIILIEI</sequence>
<evidence type="ECO:0000313" key="3">
    <source>
        <dbReference type="Proteomes" id="UP000482209"/>
    </source>
</evidence>
<proteinExistence type="predicted"/>
<name>A0A6L5XXM5_9FIRM</name>
<protein>
    <submittedName>
        <fullName evidence="2">Stp1/IreP family PP2C-type Ser/Thr phosphatase</fullName>
    </submittedName>
</protein>
<evidence type="ECO:0000313" key="2">
    <source>
        <dbReference type="EMBL" id="MSS63048.1"/>
    </source>
</evidence>
<dbReference type="Pfam" id="PF13672">
    <property type="entry name" value="PP2C_2"/>
    <property type="match status" value="1"/>
</dbReference>
<dbReference type="PANTHER" id="PTHR47992">
    <property type="entry name" value="PROTEIN PHOSPHATASE"/>
    <property type="match status" value="1"/>
</dbReference>